<proteinExistence type="inferred from homology"/>
<dbReference type="NCBIfam" id="NF006960">
    <property type="entry name" value="PRK09437.1"/>
    <property type="match status" value="1"/>
</dbReference>
<dbReference type="PANTHER" id="PTHR42801:SF4">
    <property type="entry name" value="AHPC_TSA FAMILY PROTEIN"/>
    <property type="match status" value="1"/>
</dbReference>
<feature type="active site" description="Cysteine sulfenic acid (-SOH) intermediate; for peroxidase activity" evidence="13">
    <location>
        <position position="43"/>
    </location>
</feature>
<comment type="subunit">
    <text evidence="2">Monomer.</text>
</comment>
<evidence type="ECO:0000256" key="8">
    <source>
        <dbReference type="ARBA" id="ARBA00023284"/>
    </source>
</evidence>
<evidence type="ECO:0000256" key="2">
    <source>
        <dbReference type="ARBA" id="ARBA00011245"/>
    </source>
</evidence>
<dbReference type="PIRSF" id="PIRSF000239">
    <property type="entry name" value="AHPC"/>
    <property type="match status" value="1"/>
</dbReference>
<dbReference type="Pfam" id="PF00578">
    <property type="entry name" value="AhpC-TSA"/>
    <property type="match status" value="1"/>
</dbReference>
<dbReference type="SUPFAM" id="SSF52833">
    <property type="entry name" value="Thioredoxin-like"/>
    <property type="match status" value="1"/>
</dbReference>
<feature type="domain" description="Thioredoxin" evidence="14">
    <location>
        <begin position="1"/>
        <end position="152"/>
    </location>
</feature>
<dbReference type="EC" id="1.11.1.24" evidence="3"/>
<evidence type="ECO:0000313" key="16">
    <source>
        <dbReference type="Proteomes" id="UP000242175"/>
    </source>
</evidence>
<gene>
    <name evidence="15" type="ORF">CF386_01215</name>
</gene>
<keyword evidence="8" id="KW-0676">Redox-active center</keyword>
<evidence type="ECO:0000256" key="4">
    <source>
        <dbReference type="ARBA" id="ARBA00022559"/>
    </source>
</evidence>
<dbReference type="RefSeq" id="WP_089072702.1">
    <property type="nucleotide sequence ID" value="NZ_CBCSAM010000007.1"/>
</dbReference>
<evidence type="ECO:0000256" key="1">
    <source>
        <dbReference type="ARBA" id="ARBA00003330"/>
    </source>
</evidence>
<reference evidence="15 16" key="1">
    <citation type="journal article" date="2016" name="Int. J. Syst. Evol. Microbiol.">
        <title>Paraphotobacterium marinum gen. nov., sp. nov., a member of the family Vibrionaceae, isolated from surface seawater.</title>
        <authorList>
            <person name="Huang Z."/>
            <person name="Dong C."/>
            <person name="Shao Z."/>
        </authorList>
    </citation>
    <scope>NUCLEOTIDE SEQUENCE [LARGE SCALE GENOMIC DNA]</scope>
    <source>
        <strain evidence="15 16">NSCS20N07D</strain>
    </source>
</reference>
<keyword evidence="5" id="KW-0049">Antioxidant</keyword>
<evidence type="ECO:0000256" key="10">
    <source>
        <dbReference type="ARBA" id="ARBA00038489"/>
    </source>
</evidence>
<dbReference type="EMBL" id="CP022355">
    <property type="protein sequence ID" value="ASK77792.1"/>
    <property type="molecule type" value="Genomic_DNA"/>
</dbReference>
<keyword evidence="4 15" id="KW-0575">Peroxidase</keyword>
<evidence type="ECO:0000313" key="15">
    <source>
        <dbReference type="EMBL" id="ASK77792.1"/>
    </source>
</evidence>
<dbReference type="PROSITE" id="PS51352">
    <property type="entry name" value="THIOREDOXIN_2"/>
    <property type="match status" value="1"/>
</dbReference>
<dbReference type="GO" id="GO:0005737">
    <property type="term" value="C:cytoplasm"/>
    <property type="evidence" value="ECO:0007669"/>
    <property type="project" value="TreeGrafter"/>
</dbReference>
<accession>A0A220VC90</accession>
<evidence type="ECO:0000256" key="5">
    <source>
        <dbReference type="ARBA" id="ARBA00022862"/>
    </source>
</evidence>
<evidence type="ECO:0000256" key="7">
    <source>
        <dbReference type="ARBA" id="ARBA00023157"/>
    </source>
</evidence>
<comment type="function">
    <text evidence="1">Thiol-specific peroxidase that catalyzes the reduction of hydrogen peroxide and organic hydroperoxides to water and alcohols, respectively. Plays a role in cell protection against oxidative stress by detoxifying peroxides and as sensor of hydrogen peroxide-mediated signaling events.</text>
</comment>
<evidence type="ECO:0000256" key="6">
    <source>
        <dbReference type="ARBA" id="ARBA00023002"/>
    </source>
</evidence>
<protein>
    <recommendedName>
        <fullName evidence="3">thioredoxin-dependent peroxiredoxin</fullName>
        <ecNumber evidence="3">1.11.1.24</ecNumber>
    </recommendedName>
    <alternativeName>
        <fullName evidence="9">Thioredoxin peroxidase</fullName>
    </alternativeName>
    <alternativeName>
        <fullName evidence="11">Thioredoxin-dependent peroxiredoxin Bcp</fullName>
    </alternativeName>
</protein>
<keyword evidence="7" id="KW-1015">Disulfide bond</keyword>
<evidence type="ECO:0000256" key="12">
    <source>
        <dbReference type="ARBA" id="ARBA00049091"/>
    </source>
</evidence>
<dbReference type="OrthoDB" id="9812811at2"/>
<name>A0A220VC90_9GAMM</name>
<comment type="similarity">
    <text evidence="10">Belongs to the peroxiredoxin family. BCP/PrxQ subfamily.</text>
</comment>
<dbReference type="InterPro" id="IPR000866">
    <property type="entry name" value="AhpC/TSA"/>
</dbReference>
<organism evidence="15 16">
    <name type="scientific">Paraphotobacterium marinum</name>
    <dbReference type="NCBI Taxonomy" id="1755811"/>
    <lineage>
        <taxon>Bacteria</taxon>
        <taxon>Pseudomonadati</taxon>
        <taxon>Pseudomonadota</taxon>
        <taxon>Gammaproteobacteria</taxon>
        <taxon>Vibrionales</taxon>
        <taxon>Vibrionaceae</taxon>
        <taxon>Paraphotobacterium</taxon>
    </lineage>
</organism>
<dbReference type="AlphaFoldDB" id="A0A220VC90"/>
<dbReference type="PANTHER" id="PTHR42801">
    <property type="entry name" value="THIOREDOXIN-DEPENDENT PEROXIDE REDUCTASE"/>
    <property type="match status" value="1"/>
</dbReference>
<dbReference type="KEGG" id="pmai:CF386_01215"/>
<dbReference type="CDD" id="cd03017">
    <property type="entry name" value="PRX_BCP"/>
    <property type="match status" value="1"/>
</dbReference>
<keyword evidence="6" id="KW-0560">Oxidoreductase</keyword>
<keyword evidence="16" id="KW-1185">Reference proteome</keyword>
<sequence>MMIDQLAPDFTLYDQDNQSHTLSSYKGKNVLLYFYPRASTPGCTVQAQGLRDINKELEKNNVIVLGISPDTPKRLKNFSEKQQLNFTLLSDIDHSVCELYNVWQLKKFMGKESMGVVRTTFFIDTSGKITHIFDQFKTKDHHEVVLNYLNKK</sequence>
<evidence type="ECO:0000256" key="11">
    <source>
        <dbReference type="ARBA" id="ARBA00042639"/>
    </source>
</evidence>
<dbReference type="InterPro" id="IPR050924">
    <property type="entry name" value="Peroxiredoxin_BCP/PrxQ"/>
</dbReference>
<evidence type="ECO:0000259" key="14">
    <source>
        <dbReference type="PROSITE" id="PS51352"/>
    </source>
</evidence>
<dbReference type="FunFam" id="3.40.30.10:FF:000007">
    <property type="entry name" value="Thioredoxin-dependent thiol peroxidase"/>
    <property type="match status" value="1"/>
</dbReference>
<dbReference type="InterPro" id="IPR036249">
    <property type="entry name" value="Thioredoxin-like_sf"/>
</dbReference>
<dbReference type="InterPro" id="IPR024706">
    <property type="entry name" value="Peroxiredoxin_AhpC-typ"/>
</dbReference>
<dbReference type="InterPro" id="IPR013766">
    <property type="entry name" value="Thioredoxin_domain"/>
</dbReference>
<evidence type="ECO:0000256" key="3">
    <source>
        <dbReference type="ARBA" id="ARBA00013017"/>
    </source>
</evidence>
<dbReference type="GO" id="GO:0008379">
    <property type="term" value="F:thioredoxin peroxidase activity"/>
    <property type="evidence" value="ECO:0007669"/>
    <property type="project" value="TreeGrafter"/>
</dbReference>
<dbReference type="GO" id="GO:0045454">
    <property type="term" value="P:cell redox homeostasis"/>
    <property type="evidence" value="ECO:0007669"/>
    <property type="project" value="TreeGrafter"/>
</dbReference>
<dbReference type="Gene3D" id="3.40.30.10">
    <property type="entry name" value="Glutaredoxin"/>
    <property type="match status" value="1"/>
</dbReference>
<dbReference type="Proteomes" id="UP000242175">
    <property type="component" value="Chromosome large"/>
</dbReference>
<evidence type="ECO:0000256" key="13">
    <source>
        <dbReference type="PIRSR" id="PIRSR000239-1"/>
    </source>
</evidence>
<evidence type="ECO:0000256" key="9">
    <source>
        <dbReference type="ARBA" id="ARBA00032824"/>
    </source>
</evidence>
<comment type="catalytic activity">
    <reaction evidence="12">
        <text>a hydroperoxide + [thioredoxin]-dithiol = an alcohol + [thioredoxin]-disulfide + H2O</text>
        <dbReference type="Rhea" id="RHEA:62620"/>
        <dbReference type="Rhea" id="RHEA-COMP:10698"/>
        <dbReference type="Rhea" id="RHEA-COMP:10700"/>
        <dbReference type="ChEBI" id="CHEBI:15377"/>
        <dbReference type="ChEBI" id="CHEBI:29950"/>
        <dbReference type="ChEBI" id="CHEBI:30879"/>
        <dbReference type="ChEBI" id="CHEBI:35924"/>
        <dbReference type="ChEBI" id="CHEBI:50058"/>
        <dbReference type="EC" id="1.11.1.24"/>
    </reaction>
</comment>
<dbReference type="GO" id="GO:0034599">
    <property type="term" value="P:cellular response to oxidative stress"/>
    <property type="evidence" value="ECO:0007669"/>
    <property type="project" value="TreeGrafter"/>
</dbReference>